<evidence type="ECO:0000313" key="6">
    <source>
        <dbReference type="EMBL" id="KAL0880564.1"/>
    </source>
</evidence>
<dbReference type="InterPro" id="IPR044068">
    <property type="entry name" value="CB"/>
</dbReference>
<feature type="compositionally biased region" description="Basic and acidic residues" evidence="3">
    <location>
        <begin position="626"/>
        <end position="635"/>
    </location>
</feature>
<dbReference type="PANTHER" id="PTHR33050">
    <property type="entry name" value="REVERSE TRANSCRIPTASE DOMAIN-CONTAINING PROTEIN"/>
    <property type="match status" value="1"/>
</dbReference>
<dbReference type="Gene3D" id="3.30.70.270">
    <property type="match status" value="1"/>
</dbReference>
<gene>
    <name evidence="6" type="ORF">ABMA27_001795</name>
</gene>
<evidence type="ECO:0000256" key="2">
    <source>
        <dbReference type="ARBA" id="ARBA00023172"/>
    </source>
</evidence>
<evidence type="ECO:0000259" key="5">
    <source>
        <dbReference type="PROSITE" id="PS51900"/>
    </source>
</evidence>
<evidence type="ECO:0000313" key="7">
    <source>
        <dbReference type="Proteomes" id="UP001549920"/>
    </source>
</evidence>
<keyword evidence="1" id="KW-0238">DNA-binding</keyword>
<feature type="region of interest" description="Disordered" evidence="3">
    <location>
        <begin position="569"/>
        <end position="602"/>
    </location>
</feature>
<dbReference type="SUPFAM" id="SSF56672">
    <property type="entry name" value="DNA/RNA polymerases"/>
    <property type="match status" value="1"/>
</dbReference>
<keyword evidence="2" id="KW-0233">DNA recombination</keyword>
<dbReference type="InterPro" id="IPR013762">
    <property type="entry name" value="Integrase-like_cat_sf"/>
</dbReference>
<dbReference type="Gene3D" id="1.10.150.130">
    <property type="match status" value="1"/>
</dbReference>
<evidence type="ECO:0000256" key="3">
    <source>
        <dbReference type="SAM" id="MobiDB-lite"/>
    </source>
</evidence>
<dbReference type="SUPFAM" id="SSF56349">
    <property type="entry name" value="DNA breaking-rejoining enzymes"/>
    <property type="match status" value="1"/>
</dbReference>
<dbReference type="InterPro" id="IPR011010">
    <property type="entry name" value="DNA_brk_join_enz"/>
</dbReference>
<dbReference type="PROSITE" id="PS50878">
    <property type="entry name" value="RT_POL"/>
    <property type="match status" value="1"/>
</dbReference>
<sequence>MTTQSLPLIWRKPSKAHGKRAKRFHFVAEINHPEAVMTGTKGPGRTLPHPAGIGEMNQNETDSTRAFRAGQLRLFYSRWEDMGAPPHILRMLAGYQIPFKTKVPLSLPNFQHQTARSKETTSIIKKMLSEGVLEAAEITPSFVSTIFLRPKGDGSSRPIFNLKNLNKFVFQGKFRLINIQRVPQFLQPNDWLAKIDFHQAYYHLPVCERHRRFLRLIYAGKLLQMTCLPFGLSSGPRSFATLTNWVAQKLRDRGIRILVYLDDFLLVNQDPAILRDHIHLALELLKFLGWTINTGKSILTPKKVIEFLGVVWDPWQNIKYLPDRLSRKIQHQFRDTEGSVELSSPTGLVQQNTKAANGRKSPTFQGVKAGAGMVEGSLRDSLTDTFSATDALPDDRCQRYRLGCEFGWSELRRSMVTEPRTLALQPKGTVSGYQRLKKSGSAPELRVSSNTVRQSHCGVLSSKRGRDEIECPNKTCEESSSNTRQIPHTYDHSLHSWQLQLRRRPSIPQAAVARVASSTRTDSEGIQQMGRASCRSICITPSSCGTGILHTRQERCQRDVLRRLQPDMEFSTGLDFSPTSSHPEGSDAIKQRHGHVPHSSSTLDEHILEARSQEPGACGSVYNRELRESSNRHDNGSSSTQGGRDDNRNLEMWGWNKKLSNWTAEQRTLLETSWRQSTLNTYRSAWNRWTAWAKAEGVNVTTPTGSDLARFLADLHQKEKLSLGTILVHKSVVSTFCSPDCQEKLSSHCIVKQIIKAITLAKPKHNKPPIWDTQHLTQFISSKNPDNLELFEVCKCTAAILLLCSGRRVHDLTLLRISSEHYYATDDYIVMKPVFGSKTDSCHFKQSDWKLIANKDNKALCPVHWVRRMILLSERRRHLAKSDSLFVSLTGPPKAATRAMIGGWVKKLLQEAGINATPGSVRSAVASKSWVENFQIDEIMSRANWRSSNTFTKFYRREIATVPTGVLSITRLFTPVND</sequence>
<evidence type="ECO:0000256" key="1">
    <source>
        <dbReference type="ARBA" id="ARBA00023125"/>
    </source>
</evidence>
<proteinExistence type="predicted"/>
<dbReference type="InterPro" id="IPR052055">
    <property type="entry name" value="Hepadnavirus_pol/RT"/>
</dbReference>
<comment type="caution">
    <text evidence="6">The sequence shown here is derived from an EMBL/GenBank/DDBJ whole genome shotgun (WGS) entry which is preliminary data.</text>
</comment>
<dbReference type="InterPro" id="IPR043128">
    <property type="entry name" value="Rev_trsase/Diguanyl_cyclase"/>
</dbReference>
<dbReference type="EMBL" id="JBEUOH010000012">
    <property type="protein sequence ID" value="KAL0880564.1"/>
    <property type="molecule type" value="Genomic_DNA"/>
</dbReference>
<feature type="domain" description="Reverse transcriptase" evidence="4">
    <location>
        <begin position="130"/>
        <end position="312"/>
    </location>
</feature>
<feature type="region of interest" description="Disordered" evidence="3">
    <location>
        <begin position="626"/>
        <end position="649"/>
    </location>
</feature>
<evidence type="ECO:0008006" key="8">
    <source>
        <dbReference type="Google" id="ProtNLM"/>
    </source>
</evidence>
<dbReference type="PANTHER" id="PTHR33050:SF7">
    <property type="entry name" value="RIBONUCLEASE H"/>
    <property type="match status" value="1"/>
</dbReference>
<organism evidence="6 7">
    <name type="scientific">Loxostege sticticalis</name>
    <name type="common">Beet webworm moth</name>
    <dbReference type="NCBI Taxonomy" id="481309"/>
    <lineage>
        <taxon>Eukaryota</taxon>
        <taxon>Metazoa</taxon>
        <taxon>Ecdysozoa</taxon>
        <taxon>Arthropoda</taxon>
        <taxon>Hexapoda</taxon>
        <taxon>Insecta</taxon>
        <taxon>Pterygota</taxon>
        <taxon>Neoptera</taxon>
        <taxon>Endopterygota</taxon>
        <taxon>Lepidoptera</taxon>
        <taxon>Glossata</taxon>
        <taxon>Ditrysia</taxon>
        <taxon>Pyraloidea</taxon>
        <taxon>Crambidae</taxon>
        <taxon>Pyraustinae</taxon>
        <taxon>Loxostege</taxon>
    </lineage>
</organism>
<dbReference type="Pfam" id="PF00078">
    <property type="entry name" value="RVT_1"/>
    <property type="match status" value="1"/>
</dbReference>
<dbReference type="InterPro" id="IPR000477">
    <property type="entry name" value="RT_dom"/>
</dbReference>
<reference evidence="6 7" key="1">
    <citation type="submission" date="2024-06" db="EMBL/GenBank/DDBJ databases">
        <title>A chromosome-level genome assembly of beet webworm, Loxostege sticticalis.</title>
        <authorList>
            <person name="Zhang Y."/>
        </authorList>
    </citation>
    <scope>NUCLEOTIDE SEQUENCE [LARGE SCALE GENOMIC DNA]</scope>
    <source>
        <strain evidence="6">AQ026</strain>
        <tissue evidence="6">Whole body</tissue>
    </source>
</reference>
<dbReference type="PROSITE" id="PS51900">
    <property type="entry name" value="CB"/>
    <property type="match status" value="1"/>
</dbReference>
<dbReference type="InterPro" id="IPR010998">
    <property type="entry name" value="Integrase_recombinase_N"/>
</dbReference>
<evidence type="ECO:0000259" key="4">
    <source>
        <dbReference type="PROSITE" id="PS50878"/>
    </source>
</evidence>
<protein>
    <recommendedName>
        <fullName evidence="8">Reverse transcriptase domain-containing protein</fullName>
    </recommendedName>
</protein>
<accession>A0ABR3HVN9</accession>
<keyword evidence="7" id="KW-1185">Reference proteome</keyword>
<dbReference type="Proteomes" id="UP001549920">
    <property type="component" value="Unassembled WGS sequence"/>
</dbReference>
<dbReference type="InterPro" id="IPR043502">
    <property type="entry name" value="DNA/RNA_pol_sf"/>
</dbReference>
<name>A0ABR3HVN9_LOXSC</name>
<feature type="domain" description="Core-binding (CB)" evidence="5">
    <location>
        <begin position="653"/>
        <end position="741"/>
    </location>
</feature>
<dbReference type="Gene3D" id="1.10.443.10">
    <property type="entry name" value="Intergrase catalytic core"/>
    <property type="match status" value="1"/>
</dbReference>
<dbReference type="Gene3D" id="3.10.10.10">
    <property type="entry name" value="HIV Type 1 Reverse Transcriptase, subunit A, domain 1"/>
    <property type="match status" value="1"/>
</dbReference>
<dbReference type="CDD" id="cd03714">
    <property type="entry name" value="RT_DIRS1"/>
    <property type="match status" value="1"/>
</dbReference>